<gene>
    <name evidence="1" type="ORF">BK123_08150</name>
</gene>
<protein>
    <recommendedName>
        <fullName evidence="3">Uridine kinase</fullName>
    </recommendedName>
</protein>
<comment type="caution">
    <text evidence="1">The sequence shown here is derived from an EMBL/GenBank/DDBJ whole genome shotgun (WGS) entry which is preliminary data.</text>
</comment>
<dbReference type="RefSeq" id="WP_076321870.1">
    <property type="nucleotide sequence ID" value="NZ_MRTF01000002.1"/>
</dbReference>
<accession>A0A1R1B650</accession>
<dbReference type="SUPFAM" id="SSF52540">
    <property type="entry name" value="P-loop containing nucleoside triphosphate hydrolases"/>
    <property type="match status" value="1"/>
</dbReference>
<organism evidence="1 2">
    <name type="scientific">Paenibacillus lautus</name>
    <name type="common">Bacillus lautus</name>
    <dbReference type="NCBI Taxonomy" id="1401"/>
    <lineage>
        <taxon>Bacteria</taxon>
        <taxon>Bacillati</taxon>
        <taxon>Bacillota</taxon>
        <taxon>Bacilli</taxon>
        <taxon>Bacillales</taxon>
        <taxon>Paenibacillaceae</taxon>
        <taxon>Paenibacillus</taxon>
    </lineage>
</organism>
<dbReference type="InterPro" id="IPR027417">
    <property type="entry name" value="P-loop_NTPase"/>
</dbReference>
<dbReference type="Gene3D" id="3.40.50.300">
    <property type="entry name" value="P-loop containing nucleotide triphosphate hydrolases"/>
    <property type="match status" value="1"/>
</dbReference>
<reference evidence="1 2" key="1">
    <citation type="submission" date="2016-11" db="EMBL/GenBank/DDBJ databases">
        <title>Paenibacillus species isolates.</title>
        <authorList>
            <person name="Beno S.M."/>
        </authorList>
    </citation>
    <scope>NUCLEOTIDE SEQUENCE [LARGE SCALE GENOMIC DNA]</scope>
    <source>
        <strain evidence="1 2">FSL F4-0100</strain>
    </source>
</reference>
<dbReference type="OrthoDB" id="6291705at2"/>
<evidence type="ECO:0000313" key="1">
    <source>
        <dbReference type="EMBL" id="OME95051.1"/>
    </source>
</evidence>
<evidence type="ECO:0000313" key="2">
    <source>
        <dbReference type="Proteomes" id="UP000187074"/>
    </source>
</evidence>
<dbReference type="STRING" id="1401.BK123_08150"/>
<dbReference type="EMBL" id="MRTF01000002">
    <property type="protein sequence ID" value="OME95051.1"/>
    <property type="molecule type" value="Genomic_DNA"/>
</dbReference>
<proteinExistence type="predicted"/>
<name>A0A1R1B650_PAELA</name>
<sequence>MQRPLVVAVSGYSGSGKSTLVIELAKELLSCVTLFFDDYVSRKDFPESIVSWIHSGGDPNEIKTPLLREHLICLINGESVILNKGIGWAEEYGNLKPKEKQELKPGEIILLEEPFGKERDEVADLIDLVIYLDVSPEVSLGRRIYDLIKNLKHDPEVLISLLDHFLSDYLYGGVKEMYLLNGIRVKEKADLIIDANQEKNSVVEKVKREILRTIRNL</sequence>
<dbReference type="AlphaFoldDB" id="A0A1R1B650"/>
<dbReference type="Proteomes" id="UP000187074">
    <property type="component" value="Unassembled WGS sequence"/>
</dbReference>
<evidence type="ECO:0008006" key="3">
    <source>
        <dbReference type="Google" id="ProtNLM"/>
    </source>
</evidence>